<proteinExistence type="predicted"/>
<dbReference type="Proteomes" id="UP000694844">
    <property type="component" value="Chromosome 9"/>
</dbReference>
<dbReference type="KEGG" id="cvn:111115023"/>
<gene>
    <name evidence="2" type="primary">LOC111115023</name>
</gene>
<name>A0A8B8C2S9_CRAVI</name>
<dbReference type="GeneID" id="111115023"/>
<organism evidence="1 2">
    <name type="scientific">Crassostrea virginica</name>
    <name type="common">Eastern oyster</name>
    <dbReference type="NCBI Taxonomy" id="6565"/>
    <lineage>
        <taxon>Eukaryota</taxon>
        <taxon>Metazoa</taxon>
        <taxon>Spiralia</taxon>
        <taxon>Lophotrochozoa</taxon>
        <taxon>Mollusca</taxon>
        <taxon>Bivalvia</taxon>
        <taxon>Autobranchia</taxon>
        <taxon>Pteriomorphia</taxon>
        <taxon>Ostreida</taxon>
        <taxon>Ostreoidea</taxon>
        <taxon>Ostreidae</taxon>
        <taxon>Crassostrea</taxon>
    </lineage>
</organism>
<evidence type="ECO:0000313" key="1">
    <source>
        <dbReference type="Proteomes" id="UP000694844"/>
    </source>
</evidence>
<accession>A0A8B8C2S9</accession>
<reference evidence="2" key="1">
    <citation type="submission" date="2025-08" db="UniProtKB">
        <authorList>
            <consortium name="RefSeq"/>
        </authorList>
    </citation>
    <scope>IDENTIFICATION</scope>
    <source>
        <tissue evidence="2">Whole sample</tissue>
    </source>
</reference>
<dbReference type="AlphaFoldDB" id="A0A8B8C2S9"/>
<dbReference type="RefSeq" id="XP_022309306.1">
    <property type="nucleotide sequence ID" value="XM_022453598.1"/>
</dbReference>
<keyword evidence="1" id="KW-1185">Reference proteome</keyword>
<sequence length="128" mass="14799">MCNLHSVSHACSKGRNLLSKQINRMMSLTIRSKLDTEIQILTEKLANINDINHFFDSLGTKEKKLKTLEDRWFSGVFRSGEINELKKDIETTKGIIRTQNLRRIPNEKVKELRDSIRTLEGARDARMA</sequence>
<protein>
    <submittedName>
        <fullName evidence="2">Uncharacterized protein LOC111115023</fullName>
    </submittedName>
</protein>
<evidence type="ECO:0000313" key="2">
    <source>
        <dbReference type="RefSeq" id="XP_022309306.1"/>
    </source>
</evidence>